<dbReference type="Pfam" id="PF01741">
    <property type="entry name" value="MscL"/>
    <property type="match status" value="1"/>
</dbReference>
<feature type="transmembrane region" description="Helical" evidence="11">
    <location>
        <begin position="12"/>
        <end position="33"/>
    </location>
</feature>
<keyword evidence="4 11" id="KW-1003">Cell membrane</keyword>
<evidence type="ECO:0000313" key="13">
    <source>
        <dbReference type="Proteomes" id="UP000646484"/>
    </source>
</evidence>
<evidence type="ECO:0000256" key="6">
    <source>
        <dbReference type="ARBA" id="ARBA00022692"/>
    </source>
</evidence>
<comment type="subunit">
    <text evidence="11">Homopentamer.</text>
</comment>
<comment type="caution">
    <text evidence="12">The sequence shown here is derived from an EMBL/GenBank/DDBJ whole genome shotgun (WGS) entry which is preliminary data.</text>
</comment>
<keyword evidence="6 11" id="KW-0812">Transmembrane</keyword>
<name>A0ABR7D208_9BACT</name>
<dbReference type="HAMAP" id="MF_00115">
    <property type="entry name" value="MscL"/>
    <property type="match status" value="1"/>
</dbReference>
<dbReference type="PANTHER" id="PTHR30266">
    <property type="entry name" value="MECHANOSENSITIVE CHANNEL MSCL"/>
    <property type="match status" value="1"/>
</dbReference>
<evidence type="ECO:0000256" key="3">
    <source>
        <dbReference type="ARBA" id="ARBA00022448"/>
    </source>
</evidence>
<comment type="similarity">
    <text evidence="2 11">Belongs to the MscL family.</text>
</comment>
<dbReference type="InterPro" id="IPR036019">
    <property type="entry name" value="MscL_channel"/>
</dbReference>
<dbReference type="InterPro" id="IPR019823">
    <property type="entry name" value="Mechanosensitive_channel_CS"/>
</dbReference>
<dbReference type="PRINTS" id="PR01264">
    <property type="entry name" value="MECHCHANNEL"/>
</dbReference>
<keyword evidence="9 11" id="KW-0472">Membrane</keyword>
<evidence type="ECO:0000256" key="2">
    <source>
        <dbReference type="ARBA" id="ARBA00007254"/>
    </source>
</evidence>
<comment type="function">
    <text evidence="11">Channel that opens in response to stretch forces in the membrane lipid bilayer. May participate in the regulation of osmotic pressure changes within the cell.</text>
</comment>
<dbReference type="NCBIfam" id="TIGR00220">
    <property type="entry name" value="mscL"/>
    <property type="match status" value="1"/>
</dbReference>
<dbReference type="Proteomes" id="UP000646484">
    <property type="component" value="Unassembled WGS sequence"/>
</dbReference>
<dbReference type="InterPro" id="IPR001185">
    <property type="entry name" value="MS_channel"/>
</dbReference>
<protein>
    <recommendedName>
        <fullName evidence="11">Large-conductance mechanosensitive channel</fullName>
    </recommendedName>
</protein>
<keyword evidence="13" id="KW-1185">Reference proteome</keyword>
<sequence length="140" mass="15315">MKLLDEFKAFALKGNVVDMAVGIIIGGAFGKIVSSLVSDIIMPLVGMLIGGINFTNLHIVLKHAHTDEATGKMIEAVTVNYGNFIQTTLDFLIIAFSIFIAIKFMNNLRTKKEEAPAAPPAPTKEETLLTEIRDILKEKK</sequence>
<gene>
    <name evidence="11 12" type="primary">mscL</name>
    <name evidence="12" type="ORF">H8S64_12805</name>
</gene>
<keyword evidence="7 11" id="KW-1133">Transmembrane helix</keyword>
<evidence type="ECO:0000313" key="12">
    <source>
        <dbReference type="EMBL" id="MBC5621980.1"/>
    </source>
</evidence>
<dbReference type="PANTHER" id="PTHR30266:SF2">
    <property type="entry name" value="LARGE-CONDUCTANCE MECHANOSENSITIVE CHANNEL"/>
    <property type="match status" value="1"/>
</dbReference>
<keyword evidence="10 11" id="KW-0407">Ion channel</keyword>
<comment type="subcellular location">
    <subcellularLocation>
        <location evidence="1 11">Cell membrane</location>
        <topology evidence="1 11">Multi-pass membrane protein</topology>
    </subcellularLocation>
</comment>
<dbReference type="SUPFAM" id="SSF81330">
    <property type="entry name" value="Gated mechanosensitive channel"/>
    <property type="match status" value="1"/>
</dbReference>
<evidence type="ECO:0000256" key="9">
    <source>
        <dbReference type="ARBA" id="ARBA00023136"/>
    </source>
</evidence>
<reference evidence="12 13" key="1">
    <citation type="submission" date="2020-08" db="EMBL/GenBank/DDBJ databases">
        <title>Genome public.</title>
        <authorList>
            <person name="Liu C."/>
            <person name="Sun Q."/>
        </authorList>
    </citation>
    <scope>NUCLEOTIDE SEQUENCE [LARGE SCALE GENOMIC DNA]</scope>
    <source>
        <strain evidence="12 13">NSJ-56</strain>
    </source>
</reference>
<proteinExistence type="inferred from homology"/>
<evidence type="ECO:0000256" key="4">
    <source>
        <dbReference type="ARBA" id="ARBA00022475"/>
    </source>
</evidence>
<evidence type="ECO:0000256" key="11">
    <source>
        <dbReference type="HAMAP-Rule" id="MF_00115"/>
    </source>
</evidence>
<keyword evidence="3 11" id="KW-0813">Transport</keyword>
<feature type="transmembrane region" description="Helical" evidence="11">
    <location>
        <begin position="40"/>
        <end position="61"/>
    </location>
</feature>
<evidence type="ECO:0000256" key="5">
    <source>
        <dbReference type="ARBA" id="ARBA00022519"/>
    </source>
</evidence>
<evidence type="ECO:0000256" key="10">
    <source>
        <dbReference type="ARBA" id="ARBA00023303"/>
    </source>
</evidence>
<dbReference type="NCBIfam" id="NF001843">
    <property type="entry name" value="PRK00567.1-4"/>
    <property type="match status" value="1"/>
</dbReference>
<evidence type="ECO:0000256" key="8">
    <source>
        <dbReference type="ARBA" id="ARBA00023065"/>
    </source>
</evidence>
<evidence type="ECO:0000256" key="1">
    <source>
        <dbReference type="ARBA" id="ARBA00004651"/>
    </source>
</evidence>
<dbReference type="PROSITE" id="PS01327">
    <property type="entry name" value="MSCL"/>
    <property type="match status" value="1"/>
</dbReference>
<evidence type="ECO:0000256" key="7">
    <source>
        <dbReference type="ARBA" id="ARBA00022989"/>
    </source>
</evidence>
<dbReference type="NCBIfam" id="NF010557">
    <property type="entry name" value="PRK13952.1"/>
    <property type="match status" value="1"/>
</dbReference>
<dbReference type="Gene3D" id="1.10.1200.120">
    <property type="entry name" value="Large-conductance mechanosensitive channel, MscL, domain 1"/>
    <property type="match status" value="1"/>
</dbReference>
<dbReference type="EMBL" id="JACOOH010000005">
    <property type="protein sequence ID" value="MBC5621980.1"/>
    <property type="molecule type" value="Genomic_DNA"/>
</dbReference>
<dbReference type="InterPro" id="IPR037673">
    <property type="entry name" value="MSC/AndL"/>
</dbReference>
<dbReference type="RefSeq" id="WP_099293473.1">
    <property type="nucleotide sequence ID" value="NZ_JACOOH010000005.1"/>
</dbReference>
<organism evidence="12 13">
    <name type="scientific">Butyricimonas hominis</name>
    <dbReference type="NCBI Taxonomy" id="2763032"/>
    <lineage>
        <taxon>Bacteria</taxon>
        <taxon>Pseudomonadati</taxon>
        <taxon>Bacteroidota</taxon>
        <taxon>Bacteroidia</taxon>
        <taxon>Bacteroidales</taxon>
        <taxon>Odoribacteraceae</taxon>
        <taxon>Butyricimonas</taxon>
    </lineage>
</organism>
<feature type="transmembrane region" description="Helical" evidence="11">
    <location>
        <begin position="81"/>
        <end position="102"/>
    </location>
</feature>
<accession>A0ABR7D208</accession>
<keyword evidence="5" id="KW-0997">Cell inner membrane</keyword>
<keyword evidence="8 11" id="KW-0406">Ion transport</keyword>